<dbReference type="EMBL" id="FNHE01000003">
    <property type="protein sequence ID" value="SDL98179.1"/>
    <property type="molecule type" value="Genomic_DNA"/>
</dbReference>
<name>A0A1G9PHG5_9ACTN</name>
<protein>
    <submittedName>
        <fullName evidence="1">Spheroidene monooxygenase</fullName>
    </submittedName>
</protein>
<gene>
    <name evidence="1" type="ORF">SAMN05660642_01226</name>
</gene>
<reference evidence="2" key="1">
    <citation type="submission" date="2016-10" db="EMBL/GenBank/DDBJ databases">
        <authorList>
            <person name="Varghese N."/>
            <person name="Submissions S."/>
        </authorList>
    </citation>
    <scope>NUCLEOTIDE SEQUENCE [LARGE SCALE GENOMIC DNA]</scope>
    <source>
        <strain evidence="2">DSM 45419</strain>
    </source>
</reference>
<dbReference type="GO" id="GO:0004497">
    <property type="term" value="F:monooxygenase activity"/>
    <property type="evidence" value="ECO:0007669"/>
    <property type="project" value="UniProtKB-KW"/>
</dbReference>
<accession>A0A1G9PHG5</accession>
<organism evidence="1 2">
    <name type="scientific">Geodermatophilus siccatus</name>
    <dbReference type="NCBI Taxonomy" id="1137991"/>
    <lineage>
        <taxon>Bacteria</taxon>
        <taxon>Bacillati</taxon>
        <taxon>Actinomycetota</taxon>
        <taxon>Actinomycetes</taxon>
        <taxon>Geodermatophilales</taxon>
        <taxon>Geodermatophilaceae</taxon>
        <taxon>Geodermatophilus</taxon>
    </lineage>
</organism>
<dbReference type="CDD" id="cd21650">
    <property type="entry name" value="CrtA-like"/>
    <property type="match status" value="1"/>
</dbReference>
<dbReference type="AlphaFoldDB" id="A0A1G9PHG5"/>
<dbReference type="RefSeq" id="WP_091215225.1">
    <property type="nucleotide sequence ID" value="NZ_FNHE01000003.1"/>
</dbReference>
<keyword evidence="1" id="KW-0503">Monooxygenase</keyword>
<keyword evidence="1" id="KW-0560">Oxidoreductase</keyword>
<keyword evidence="2" id="KW-1185">Reference proteome</keyword>
<dbReference type="InterPro" id="IPR049574">
    <property type="entry name" value="CrtA-like"/>
</dbReference>
<dbReference type="Proteomes" id="UP000198680">
    <property type="component" value="Unassembled WGS sequence"/>
</dbReference>
<proteinExistence type="predicted"/>
<dbReference type="STRING" id="1137991.SAMN05660642_01226"/>
<evidence type="ECO:0000313" key="1">
    <source>
        <dbReference type="EMBL" id="SDL98179.1"/>
    </source>
</evidence>
<evidence type="ECO:0000313" key="2">
    <source>
        <dbReference type="Proteomes" id="UP000198680"/>
    </source>
</evidence>
<dbReference type="OrthoDB" id="1122317at2"/>
<sequence>MTTRRLATLHVWGVPGRSVPAALLRMATDRRPLRRSPGLRFAKLLGTGSGRSFTVRDADPRRWALLAVWDDERAATAFETGDVVARWQRIADEQWSARMRPLAARGRWSRQEPFGKPWPQRWDGPVAAVTRARLTPRKAVTFWRAVPPVSADLHESPGLRVALGIGEAPLGLQGTFSVWESASALNSFAYDRAPHAAVVTRTAQEGWYAEELFARLALLSAEGTLDGRDPLA</sequence>